<dbReference type="CDD" id="cd02440">
    <property type="entry name" value="AdoMet_MTases"/>
    <property type="match status" value="1"/>
</dbReference>
<dbReference type="Gene3D" id="3.40.50.150">
    <property type="entry name" value="Vaccinia Virus protein VP39"/>
    <property type="match status" value="1"/>
</dbReference>
<name>X0W9E4_9ZZZZ</name>
<dbReference type="AlphaFoldDB" id="X0W9E4"/>
<reference evidence="2" key="1">
    <citation type="journal article" date="2014" name="Front. Microbiol.">
        <title>High frequency of phylogenetically diverse reductive dehalogenase-homologous genes in deep subseafloor sedimentary metagenomes.</title>
        <authorList>
            <person name="Kawai M."/>
            <person name="Futagami T."/>
            <person name="Toyoda A."/>
            <person name="Takaki Y."/>
            <person name="Nishi S."/>
            <person name="Hori S."/>
            <person name="Arai W."/>
            <person name="Tsubouchi T."/>
            <person name="Morono Y."/>
            <person name="Uchiyama I."/>
            <person name="Ito T."/>
            <person name="Fujiyama A."/>
            <person name="Inagaki F."/>
            <person name="Takami H."/>
        </authorList>
    </citation>
    <scope>NUCLEOTIDE SEQUENCE</scope>
    <source>
        <strain evidence="2">Expedition CK06-06</strain>
    </source>
</reference>
<dbReference type="InterPro" id="IPR013216">
    <property type="entry name" value="Methyltransf_11"/>
</dbReference>
<dbReference type="EMBL" id="BARS01034943">
    <property type="protein sequence ID" value="GAG27255.1"/>
    <property type="molecule type" value="Genomic_DNA"/>
</dbReference>
<proteinExistence type="predicted"/>
<dbReference type="PANTHER" id="PTHR42912:SF80">
    <property type="entry name" value="METHYLTRANSFERASE DOMAIN-CONTAINING PROTEIN"/>
    <property type="match status" value="1"/>
</dbReference>
<evidence type="ECO:0000259" key="1">
    <source>
        <dbReference type="Pfam" id="PF08241"/>
    </source>
</evidence>
<accession>X0W9E4</accession>
<evidence type="ECO:0000313" key="2">
    <source>
        <dbReference type="EMBL" id="GAG27255.1"/>
    </source>
</evidence>
<dbReference type="Pfam" id="PF08241">
    <property type="entry name" value="Methyltransf_11"/>
    <property type="match status" value="1"/>
</dbReference>
<dbReference type="PANTHER" id="PTHR42912">
    <property type="entry name" value="METHYLTRANSFERASE"/>
    <property type="match status" value="1"/>
</dbReference>
<protein>
    <recommendedName>
        <fullName evidence="1">Methyltransferase type 11 domain-containing protein</fullName>
    </recommendedName>
</protein>
<dbReference type="InterPro" id="IPR050508">
    <property type="entry name" value="Methyltransf_Superfamily"/>
</dbReference>
<feature type="non-terminal residue" evidence="2">
    <location>
        <position position="158"/>
    </location>
</feature>
<comment type="caution">
    <text evidence="2">The sequence shown here is derived from an EMBL/GenBank/DDBJ whole genome shotgun (WGS) entry which is preliminary data.</text>
</comment>
<sequence length="158" mass="18286">MNIFNQYYKKYDSWYDRNKFAYLSEIKAIKKVLPKKGRGLEIGVGTGRFAAPLKITIGIDPSKEMIEIARKRGVDARLGTGEKLPFRNTTFDYVAIIITICFVEDPLRVLKETRRVLKKNGKIIVGIIDKDSFLGKFYRKKKSIFYKEANFFSVKEVT</sequence>
<dbReference type="InterPro" id="IPR029063">
    <property type="entry name" value="SAM-dependent_MTases_sf"/>
</dbReference>
<dbReference type="SUPFAM" id="SSF53335">
    <property type="entry name" value="S-adenosyl-L-methionine-dependent methyltransferases"/>
    <property type="match status" value="1"/>
</dbReference>
<feature type="domain" description="Methyltransferase type 11" evidence="1">
    <location>
        <begin position="40"/>
        <end position="125"/>
    </location>
</feature>
<gene>
    <name evidence="2" type="ORF">S01H1_53913</name>
</gene>
<dbReference type="GO" id="GO:0008757">
    <property type="term" value="F:S-adenosylmethionine-dependent methyltransferase activity"/>
    <property type="evidence" value="ECO:0007669"/>
    <property type="project" value="InterPro"/>
</dbReference>
<organism evidence="2">
    <name type="scientific">marine sediment metagenome</name>
    <dbReference type="NCBI Taxonomy" id="412755"/>
    <lineage>
        <taxon>unclassified sequences</taxon>
        <taxon>metagenomes</taxon>
        <taxon>ecological metagenomes</taxon>
    </lineage>
</organism>